<keyword evidence="1" id="KW-0472">Membrane</keyword>
<keyword evidence="3" id="KW-1185">Reference proteome</keyword>
<feature type="transmembrane region" description="Helical" evidence="1">
    <location>
        <begin position="58"/>
        <end position="74"/>
    </location>
</feature>
<feature type="transmembrane region" description="Helical" evidence="1">
    <location>
        <begin position="81"/>
        <end position="99"/>
    </location>
</feature>
<proteinExistence type="predicted"/>
<dbReference type="EMBL" id="JBHRVA010000003">
    <property type="protein sequence ID" value="MFC3303744.1"/>
    <property type="molecule type" value="Genomic_DNA"/>
</dbReference>
<gene>
    <name evidence="2" type="ORF">ACFONP_13505</name>
</gene>
<feature type="transmembrane region" description="Helical" evidence="1">
    <location>
        <begin position="105"/>
        <end position="126"/>
    </location>
</feature>
<keyword evidence="1" id="KW-0812">Transmembrane</keyword>
<evidence type="ECO:0000256" key="1">
    <source>
        <dbReference type="SAM" id="Phobius"/>
    </source>
</evidence>
<dbReference type="Proteomes" id="UP001595607">
    <property type="component" value="Unassembled WGS sequence"/>
</dbReference>
<reference evidence="3" key="1">
    <citation type="journal article" date="2019" name="Int. J. Syst. Evol. Microbiol.">
        <title>The Global Catalogue of Microorganisms (GCM) 10K type strain sequencing project: providing services to taxonomists for standard genome sequencing and annotation.</title>
        <authorList>
            <consortium name="The Broad Institute Genomics Platform"/>
            <consortium name="The Broad Institute Genome Sequencing Center for Infectious Disease"/>
            <person name="Wu L."/>
            <person name="Ma J."/>
        </authorList>
    </citation>
    <scope>NUCLEOTIDE SEQUENCE [LARGE SCALE GENOMIC DNA]</scope>
    <source>
        <strain evidence="3">KCTC 22245</strain>
    </source>
</reference>
<evidence type="ECO:0000313" key="3">
    <source>
        <dbReference type="Proteomes" id="UP001595607"/>
    </source>
</evidence>
<accession>A0ABV7ME55</accession>
<evidence type="ECO:0000313" key="2">
    <source>
        <dbReference type="EMBL" id="MFC3303744.1"/>
    </source>
</evidence>
<dbReference type="RefSeq" id="WP_189576574.1">
    <property type="nucleotide sequence ID" value="NZ_BMXU01000002.1"/>
</dbReference>
<sequence length="129" mass="13857">MFLVPILVGVVSAVVLLLAASTVGMHRDRGFYAALLIAIAFFYPVFSAERLAFDEAALHGAVGALFLMAALYGYRSGSGAILFAAFTAHAVFDSVGFVMDFHAPMFWAELCIGFDIVLAVAARTFLRRS</sequence>
<organism evidence="2 3">
    <name type="scientific">Parvularcula lutaonensis</name>
    <dbReference type="NCBI Taxonomy" id="491923"/>
    <lineage>
        <taxon>Bacteria</taxon>
        <taxon>Pseudomonadati</taxon>
        <taxon>Pseudomonadota</taxon>
        <taxon>Alphaproteobacteria</taxon>
        <taxon>Parvularculales</taxon>
        <taxon>Parvularculaceae</taxon>
        <taxon>Parvularcula</taxon>
    </lineage>
</organism>
<feature type="transmembrane region" description="Helical" evidence="1">
    <location>
        <begin position="6"/>
        <end position="23"/>
    </location>
</feature>
<keyword evidence="1" id="KW-1133">Transmembrane helix</keyword>
<protein>
    <submittedName>
        <fullName evidence="2">Uncharacterized protein</fullName>
    </submittedName>
</protein>
<comment type="caution">
    <text evidence="2">The sequence shown here is derived from an EMBL/GenBank/DDBJ whole genome shotgun (WGS) entry which is preliminary data.</text>
</comment>
<name>A0ABV7ME55_9PROT</name>
<feature type="transmembrane region" description="Helical" evidence="1">
    <location>
        <begin position="30"/>
        <end position="46"/>
    </location>
</feature>